<evidence type="ECO:0000313" key="2">
    <source>
        <dbReference type="Proteomes" id="UP000298179"/>
    </source>
</evidence>
<dbReference type="RefSeq" id="WP_167591766.1">
    <property type="nucleotide sequence ID" value="NZ_SOZD01000004.1"/>
</dbReference>
<gene>
    <name evidence="1" type="ORF">E3C22_13100</name>
</gene>
<dbReference type="EMBL" id="SOZD01000004">
    <property type="protein sequence ID" value="TFF21628.1"/>
    <property type="molecule type" value="Genomic_DNA"/>
</dbReference>
<dbReference type="AlphaFoldDB" id="A0A4Y8RG42"/>
<dbReference type="Proteomes" id="UP000298179">
    <property type="component" value="Unassembled WGS sequence"/>
</dbReference>
<organism evidence="1 2">
    <name type="scientific">Jiella endophytica</name>
    <dbReference type="NCBI Taxonomy" id="2558362"/>
    <lineage>
        <taxon>Bacteria</taxon>
        <taxon>Pseudomonadati</taxon>
        <taxon>Pseudomonadota</taxon>
        <taxon>Alphaproteobacteria</taxon>
        <taxon>Hyphomicrobiales</taxon>
        <taxon>Aurantimonadaceae</taxon>
        <taxon>Jiella</taxon>
    </lineage>
</organism>
<reference evidence="1 2" key="1">
    <citation type="submission" date="2019-03" db="EMBL/GenBank/DDBJ databases">
        <title>Jiella endophytica sp. nov., a novel endophytic bacterium isolated from root of Ficus microcarpa Linn. f.</title>
        <authorList>
            <person name="Tuo L."/>
        </authorList>
    </citation>
    <scope>NUCLEOTIDE SEQUENCE [LARGE SCALE GENOMIC DNA]</scope>
    <source>
        <strain evidence="1 2">CBS5Q-3</strain>
    </source>
</reference>
<comment type="caution">
    <text evidence="1">The sequence shown here is derived from an EMBL/GenBank/DDBJ whole genome shotgun (WGS) entry which is preliminary data.</text>
</comment>
<proteinExistence type="predicted"/>
<sequence length="200" mass="21008">MALAGMLLVLTGALSGCVTGSSIEDTIALEEPADDAHCQSLLMRPGELVYAQCRLAMRKTYLNDYNNRKAVIQKSYGPVTGHLDVTLRADAFCNYDETVKQVTAGLSDDAAAENAYQTCATTREELAAAFTDATGQPGAVLVEAERPTILAQNRQAIREARVVIKGPPGSVLVTESEVAIQNAPGAPPPAGLTPPAPLAQ</sequence>
<accession>A0A4Y8RG42</accession>
<name>A0A4Y8RG42_9HYPH</name>
<evidence type="ECO:0000313" key="1">
    <source>
        <dbReference type="EMBL" id="TFF21628.1"/>
    </source>
</evidence>
<protein>
    <submittedName>
        <fullName evidence="1">Uncharacterized protein</fullName>
    </submittedName>
</protein>
<keyword evidence="2" id="KW-1185">Reference proteome</keyword>